<name>A0A7G6T6L2_9HYPH</name>
<dbReference type="AlphaFoldDB" id="A0A7G6T6L2"/>
<keyword evidence="2" id="KW-0614">Plasmid</keyword>
<feature type="domain" description="T6SS Transcription factor RovC-like DNA binding" evidence="1">
    <location>
        <begin position="121"/>
        <end position="215"/>
    </location>
</feature>
<evidence type="ECO:0000259" key="1">
    <source>
        <dbReference type="Pfam" id="PF10074"/>
    </source>
</evidence>
<sequence>MTYAAIQHFSTWSRRPVTCHDGVSCFAESYGRNSLVFWSPLWCVHVLPVIAEHLSASSATAPFELSALPFRATVLLAPDTGQHVLLRNAEHTLQLAVSGADILQPVCLHTEAIWPAMLSKHRLRALECLNALSVGQHLPARLFPPEKRGPRLTFVLRALDGSLAGASHRELAEALIGHRRVNADWRDPRDHLRDRIRRAVSRGRALMNGGYRDFLT</sequence>
<accession>A0A7G6T6L2</accession>
<geneLocation type="plasmid" evidence="2 3">
    <name>p_1</name>
</geneLocation>
<dbReference type="EMBL" id="CP050299">
    <property type="protein sequence ID" value="QND62394.1"/>
    <property type="molecule type" value="Genomic_DNA"/>
</dbReference>
<gene>
    <name evidence="2" type="ORF">HB778_38720</name>
</gene>
<evidence type="ECO:0000313" key="3">
    <source>
        <dbReference type="Proteomes" id="UP000515465"/>
    </source>
</evidence>
<reference evidence="3" key="1">
    <citation type="journal article" date="2020" name="Mol. Plant Microbe">
        <title>Rhizobial microsymbionts of the narrowly endemic Oxytropis species growing in Kamchatka are characterized by significant genetic diversity and possess a set of genes that are associated with T3SS and T6SS secretion systems and can affect the development of symbiosis.</title>
        <authorList>
            <person name="Safronova V."/>
            <person name="Guro P."/>
            <person name="Sazanova A."/>
            <person name="Kuznetsova I."/>
            <person name="Belimov A."/>
            <person name="Yakubov V."/>
            <person name="Chirak E."/>
            <person name="Afonin A."/>
            <person name="Gogolev Y."/>
            <person name="Andronov E."/>
            <person name="Tikhonovich I."/>
        </authorList>
    </citation>
    <scope>NUCLEOTIDE SEQUENCE [LARGE SCALE GENOMIC DNA]</scope>
    <source>
        <strain evidence="3">583</strain>
        <plasmid evidence="3">p_1</plasmid>
    </source>
</reference>
<dbReference type="Pfam" id="PF10074">
    <property type="entry name" value="RovC_DNA-bd"/>
    <property type="match status" value="1"/>
</dbReference>
<dbReference type="Proteomes" id="UP000515465">
    <property type="component" value="Plasmid p_1"/>
</dbReference>
<dbReference type="InterPro" id="IPR018754">
    <property type="entry name" value="RovC-like_DNA-bd"/>
</dbReference>
<evidence type="ECO:0000313" key="2">
    <source>
        <dbReference type="EMBL" id="QND62394.1"/>
    </source>
</evidence>
<organism evidence="2 3">
    <name type="scientific">Mesorhizobium huakuii</name>
    <dbReference type="NCBI Taxonomy" id="28104"/>
    <lineage>
        <taxon>Bacteria</taxon>
        <taxon>Pseudomonadati</taxon>
        <taxon>Pseudomonadota</taxon>
        <taxon>Alphaproteobacteria</taxon>
        <taxon>Hyphomicrobiales</taxon>
        <taxon>Phyllobacteriaceae</taxon>
        <taxon>Mesorhizobium</taxon>
    </lineage>
</organism>
<proteinExistence type="predicted"/>
<protein>
    <submittedName>
        <fullName evidence="2">DUF2285 domain-containing protein</fullName>
    </submittedName>
</protein>